<organism evidence="1">
    <name type="scientific">bioreactor metagenome</name>
    <dbReference type="NCBI Taxonomy" id="1076179"/>
    <lineage>
        <taxon>unclassified sequences</taxon>
        <taxon>metagenomes</taxon>
        <taxon>ecological metagenomes</taxon>
    </lineage>
</organism>
<dbReference type="AlphaFoldDB" id="A0A645BJY4"/>
<proteinExistence type="predicted"/>
<reference evidence="1" key="1">
    <citation type="submission" date="2019-08" db="EMBL/GenBank/DDBJ databases">
        <authorList>
            <person name="Kucharzyk K."/>
            <person name="Murdoch R.W."/>
            <person name="Higgins S."/>
            <person name="Loffler F."/>
        </authorList>
    </citation>
    <scope>NUCLEOTIDE SEQUENCE</scope>
</reference>
<protein>
    <submittedName>
        <fullName evidence="1">Uncharacterized protein</fullName>
    </submittedName>
</protein>
<name>A0A645BJY4_9ZZZZ</name>
<evidence type="ECO:0000313" key="1">
    <source>
        <dbReference type="EMBL" id="MPM64851.1"/>
    </source>
</evidence>
<gene>
    <name evidence="1" type="ORF">SDC9_111742</name>
</gene>
<dbReference type="EMBL" id="VSSQ01020186">
    <property type="protein sequence ID" value="MPM64851.1"/>
    <property type="molecule type" value="Genomic_DNA"/>
</dbReference>
<sequence>MPSLKNIKEPATTNMGDIWTRTVEADTVVSLSEVIQVAKCNARKKPLAIAYSISLPLIFANSSLCFTNTTGPIINNVNSIL</sequence>
<accession>A0A645BJY4</accession>
<comment type="caution">
    <text evidence="1">The sequence shown here is derived from an EMBL/GenBank/DDBJ whole genome shotgun (WGS) entry which is preliminary data.</text>
</comment>